<protein>
    <submittedName>
        <fullName evidence="1">Uncharacterized protein</fullName>
    </submittedName>
</protein>
<dbReference type="Proteomes" id="UP001593940">
    <property type="component" value="Unassembled WGS sequence"/>
</dbReference>
<organism evidence="1 2">
    <name type="scientific">Microvirga arabica</name>
    <dbReference type="NCBI Taxonomy" id="1128671"/>
    <lineage>
        <taxon>Bacteria</taxon>
        <taxon>Pseudomonadati</taxon>
        <taxon>Pseudomonadota</taxon>
        <taxon>Alphaproteobacteria</taxon>
        <taxon>Hyphomicrobiales</taxon>
        <taxon>Methylobacteriaceae</taxon>
        <taxon>Microvirga</taxon>
    </lineage>
</organism>
<dbReference type="EMBL" id="JBHOMY010000032">
    <property type="protein sequence ID" value="MFC1457783.1"/>
    <property type="molecule type" value="Genomic_DNA"/>
</dbReference>
<proteinExistence type="predicted"/>
<gene>
    <name evidence="1" type="ORF">ACETIH_13840</name>
</gene>
<name>A0ABV6Y939_9HYPH</name>
<evidence type="ECO:0000313" key="2">
    <source>
        <dbReference type="Proteomes" id="UP001593940"/>
    </source>
</evidence>
<sequence>MIETLDRELRGTDIQFHLFGLKGVGAAELRQHPRVATVDSQAYGTKARVEAREAGISKTNQFLARIMTEWYLKQVEAFQAPAGENRHPPALLDLRMPPPLSPLEARLHQAREEMRELLEAGEIDWQQLHDESVLAFAFDDDEAEAALEFAQAA</sequence>
<reference evidence="1 2" key="1">
    <citation type="submission" date="2024-09" db="EMBL/GenBank/DDBJ databases">
        <title>Nodulacao em especies de Leguminosae Basais da Amazonia e Caracterizacao dos Rizobios e Bacterias Associadas aos Nodulos.</title>
        <authorList>
            <person name="Jambeiro I.C.A."/>
            <person name="Lopes I.S."/>
            <person name="Aguiar E.R.G.R."/>
            <person name="Santos A.F.J."/>
            <person name="Dos Santos J.M.F."/>
            <person name="Gross E."/>
        </authorList>
    </citation>
    <scope>NUCLEOTIDE SEQUENCE [LARGE SCALE GENOMIC DNA]</scope>
    <source>
        <strain evidence="1 2">BRUESC1165</strain>
    </source>
</reference>
<accession>A0ABV6Y939</accession>
<keyword evidence="2" id="KW-1185">Reference proteome</keyword>
<evidence type="ECO:0000313" key="1">
    <source>
        <dbReference type="EMBL" id="MFC1457783.1"/>
    </source>
</evidence>
<comment type="caution">
    <text evidence="1">The sequence shown here is derived from an EMBL/GenBank/DDBJ whole genome shotgun (WGS) entry which is preliminary data.</text>
</comment>